<dbReference type="PANTHER" id="PTHR34580:SF3">
    <property type="entry name" value="PROTEIN PAFB"/>
    <property type="match status" value="1"/>
</dbReference>
<organism evidence="3 4">
    <name type="scientific">Agrococcus baldri</name>
    <dbReference type="NCBI Taxonomy" id="153730"/>
    <lineage>
        <taxon>Bacteria</taxon>
        <taxon>Bacillati</taxon>
        <taxon>Actinomycetota</taxon>
        <taxon>Actinomycetes</taxon>
        <taxon>Micrococcales</taxon>
        <taxon>Microbacteriaceae</taxon>
        <taxon>Agrococcus</taxon>
    </lineage>
</organism>
<dbReference type="Pfam" id="PF13280">
    <property type="entry name" value="WYL"/>
    <property type="match status" value="1"/>
</dbReference>
<name>A0AA87RLI4_9MICO</name>
<evidence type="ECO:0000259" key="2">
    <source>
        <dbReference type="Pfam" id="PF13280"/>
    </source>
</evidence>
<protein>
    <submittedName>
        <fullName evidence="3">WYL domain-containing protein</fullName>
    </submittedName>
</protein>
<gene>
    <name evidence="3" type="ORF">ABA31_25640</name>
</gene>
<feature type="domain" description="WYL" evidence="2">
    <location>
        <begin position="170"/>
        <end position="234"/>
    </location>
</feature>
<dbReference type="AlphaFoldDB" id="A0AA87RLI4"/>
<comment type="caution">
    <text evidence="3">The sequence shown here is derived from an EMBL/GenBank/DDBJ whole genome shotgun (WGS) entry which is preliminary data.</text>
</comment>
<dbReference type="PROSITE" id="PS52050">
    <property type="entry name" value="WYL"/>
    <property type="match status" value="1"/>
</dbReference>
<keyword evidence="4" id="KW-1185">Reference proteome</keyword>
<dbReference type="InterPro" id="IPR051534">
    <property type="entry name" value="CBASS_pafABC_assoc_protein"/>
</dbReference>
<evidence type="ECO:0000313" key="3">
    <source>
        <dbReference type="EMBL" id="GEK81213.1"/>
    </source>
</evidence>
<accession>A0AA87RLI4</accession>
<sequence length="349" mass="38968">MSRIEAEERQFSLLLALVDTSVGFTKQELFTRVAGYQGQAVGDALERMFERDKDALRDHGIVIDVVQPPGDDSNQEARYRVLDGVLGSPAELQFDAEERDLLDLALRVWHEGGLTEESQRAALKLRADPEFRGGLPLERTPGRTSEPSGDGAGPATATILQPRQRARESAFQALKRAADRRREVVFDYLKPGERMARSRTVQPWATVLFRGRWMLVGHDVGAEDSRTFLMQRIVSPVRDRAARQPFEVPADAASAALAKLEQIWASASVGVHALPGSDADIRLRHRRGTTEEDGLLVVHHADRHLIADEFTGFGSDVAIAWPAEQRELVRQRLQRIRDAHAEHREEPAS</sequence>
<evidence type="ECO:0000313" key="4">
    <source>
        <dbReference type="Proteomes" id="UP000321749"/>
    </source>
</evidence>
<dbReference type="Proteomes" id="UP000321749">
    <property type="component" value="Unassembled WGS sequence"/>
</dbReference>
<dbReference type="InterPro" id="IPR026881">
    <property type="entry name" value="WYL_dom"/>
</dbReference>
<dbReference type="EMBL" id="BJUU01000022">
    <property type="protein sequence ID" value="GEK81213.1"/>
    <property type="molecule type" value="Genomic_DNA"/>
</dbReference>
<dbReference type="RefSeq" id="WP_146796358.1">
    <property type="nucleotide sequence ID" value="NZ_BJUU01000022.1"/>
</dbReference>
<proteinExistence type="predicted"/>
<dbReference type="PANTHER" id="PTHR34580">
    <property type="match status" value="1"/>
</dbReference>
<reference evidence="3 4" key="1">
    <citation type="submission" date="2019-07" db="EMBL/GenBank/DDBJ databases">
        <title>Whole genome shotgun sequence of Agrococcus baldri NBRC 103055.</title>
        <authorList>
            <person name="Hosoyama A."/>
            <person name="Uohara A."/>
            <person name="Ohji S."/>
            <person name="Ichikawa N."/>
        </authorList>
    </citation>
    <scope>NUCLEOTIDE SEQUENCE [LARGE SCALE GENOMIC DNA]</scope>
    <source>
        <strain evidence="3 4">NBRC 103055</strain>
    </source>
</reference>
<evidence type="ECO:0000256" key="1">
    <source>
        <dbReference type="SAM" id="MobiDB-lite"/>
    </source>
</evidence>
<feature type="region of interest" description="Disordered" evidence="1">
    <location>
        <begin position="132"/>
        <end position="156"/>
    </location>
</feature>